<sequence length="71" mass="8163">MHGHGERLQSEKTKRHWANSAEPSRTPRRLTKLAQCRTQHSAQLRRCFSTIQGNFSPPHVEGRERASVTMP</sequence>
<feature type="region of interest" description="Disordered" evidence="1">
    <location>
        <begin position="1"/>
        <end position="30"/>
    </location>
</feature>
<evidence type="ECO:0000313" key="2">
    <source>
        <dbReference type="EMBL" id="ASM76612.1"/>
    </source>
</evidence>
<dbReference type="EMBL" id="CP022423">
    <property type="protein sequence ID" value="ASM76612.1"/>
    <property type="molecule type" value="Genomic_DNA"/>
</dbReference>
<dbReference type="Proteomes" id="UP000199729">
    <property type="component" value="Chromosome"/>
</dbReference>
<protein>
    <submittedName>
        <fullName evidence="2">Uncharacterized protein</fullName>
    </submittedName>
</protein>
<evidence type="ECO:0000313" key="3">
    <source>
        <dbReference type="Proteomes" id="UP000199729"/>
    </source>
</evidence>
<dbReference type="AlphaFoldDB" id="A0A221KC59"/>
<evidence type="ECO:0000256" key="1">
    <source>
        <dbReference type="SAM" id="MobiDB-lite"/>
    </source>
</evidence>
<gene>
    <name evidence="2" type="ORF">VITFI_CDS0834</name>
</gene>
<name>A0A221KC59_VITFI</name>
<feature type="compositionally biased region" description="Basic and acidic residues" evidence="1">
    <location>
        <begin position="60"/>
        <end position="71"/>
    </location>
</feature>
<keyword evidence="3" id="KW-1185">Reference proteome</keyword>
<reference evidence="2 3" key="1">
    <citation type="submission" date="2017-07" db="EMBL/GenBank/DDBJ databases">
        <title>Complete Genome Sequence of the cosmetic ferment Vitreoscilla filiformis (ATCC15551).</title>
        <authorList>
            <person name="Contreras S."/>
            <person name="Sagory-Zalkind P."/>
            <person name="Blanquart H."/>
            <person name="Iltis A."/>
            <person name="Morand S.C."/>
        </authorList>
    </citation>
    <scope>NUCLEOTIDE SEQUENCE [LARGE SCALE GENOMIC DNA]</scope>
    <source>
        <strain evidence="2 3">ATCC 15551</strain>
    </source>
</reference>
<dbReference type="KEGG" id="vff:VITFI_CDS0834"/>
<proteinExistence type="predicted"/>
<feature type="compositionally biased region" description="Basic and acidic residues" evidence="1">
    <location>
        <begin position="1"/>
        <end position="12"/>
    </location>
</feature>
<feature type="region of interest" description="Disordered" evidence="1">
    <location>
        <begin position="52"/>
        <end position="71"/>
    </location>
</feature>
<organism evidence="2 3">
    <name type="scientific">Vitreoscilla filiformis</name>
    <dbReference type="NCBI Taxonomy" id="63"/>
    <lineage>
        <taxon>Bacteria</taxon>
        <taxon>Pseudomonadati</taxon>
        <taxon>Pseudomonadota</taxon>
        <taxon>Betaproteobacteria</taxon>
        <taxon>Neisseriales</taxon>
        <taxon>Neisseriaceae</taxon>
        <taxon>Vitreoscilla</taxon>
    </lineage>
</organism>
<accession>A0A221KC59</accession>